<reference evidence="1 2" key="1">
    <citation type="submission" date="2017-10" db="EMBL/GenBank/DDBJ databases">
        <title>Sequencing the genomes of 1000 actinobacteria strains.</title>
        <authorList>
            <person name="Klenk H.-P."/>
        </authorList>
    </citation>
    <scope>NUCLEOTIDE SEQUENCE [LARGE SCALE GENOMIC DNA]</scope>
    <source>
        <strain evidence="1 2">DSM 46092</strain>
    </source>
</reference>
<dbReference type="Proteomes" id="UP000243542">
    <property type="component" value="Unassembled WGS sequence"/>
</dbReference>
<proteinExistence type="predicted"/>
<evidence type="ECO:0000313" key="1">
    <source>
        <dbReference type="EMBL" id="PFG46962.1"/>
    </source>
</evidence>
<name>A0A2A9F8U0_9PSEU</name>
<accession>A0A2A9F8U0</accession>
<organism evidence="1 2">
    <name type="scientific">Amycolatopsis sulphurea</name>
    <dbReference type="NCBI Taxonomy" id="76022"/>
    <lineage>
        <taxon>Bacteria</taxon>
        <taxon>Bacillati</taxon>
        <taxon>Actinomycetota</taxon>
        <taxon>Actinomycetes</taxon>
        <taxon>Pseudonocardiales</taxon>
        <taxon>Pseudonocardiaceae</taxon>
        <taxon>Amycolatopsis</taxon>
    </lineage>
</organism>
<dbReference type="AlphaFoldDB" id="A0A2A9F8U0"/>
<dbReference type="EMBL" id="PDJK01000002">
    <property type="protein sequence ID" value="PFG46962.1"/>
    <property type="molecule type" value="Genomic_DNA"/>
</dbReference>
<evidence type="ECO:0000313" key="2">
    <source>
        <dbReference type="Proteomes" id="UP000243542"/>
    </source>
</evidence>
<dbReference type="RefSeq" id="WP_098510946.1">
    <property type="nucleotide sequence ID" value="NZ_PDJK01000002.1"/>
</dbReference>
<comment type="caution">
    <text evidence="1">The sequence shown here is derived from an EMBL/GenBank/DDBJ whole genome shotgun (WGS) entry which is preliminary data.</text>
</comment>
<sequence>MQASRVRVVAPGGGVGFCEVALLSASPVAEGAEPGHELRRAADRLATQFGVSEHGFEFRDGPYGLTGVLETEPAEFAQGLLLRALYVRADDDPLYVEPVYNES</sequence>
<keyword evidence="2" id="KW-1185">Reference proteome</keyword>
<gene>
    <name evidence="1" type="ORF">ATK36_1968</name>
</gene>
<protein>
    <submittedName>
        <fullName evidence="1">Uncharacterized protein</fullName>
    </submittedName>
</protein>